<protein>
    <recommendedName>
        <fullName evidence="4">Lipoprotein</fullName>
    </recommendedName>
</protein>
<evidence type="ECO:0000256" key="1">
    <source>
        <dbReference type="SAM" id="SignalP"/>
    </source>
</evidence>
<dbReference type="AlphaFoldDB" id="A0A934VQ90"/>
<dbReference type="Proteomes" id="UP000603141">
    <property type="component" value="Unassembled WGS sequence"/>
</dbReference>
<evidence type="ECO:0000313" key="2">
    <source>
        <dbReference type="EMBL" id="MBK1881856.1"/>
    </source>
</evidence>
<dbReference type="RefSeq" id="WP_200268423.1">
    <property type="nucleotide sequence ID" value="NZ_JAENIJ010000006.1"/>
</dbReference>
<feature type="signal peptide" evidence="1">
    <location>
        <begin position="1"/>
        <end position="18"/>
    </location>
</feature>
<dbReference type="PROSITE" id="PS51257">
    <property type="entry name" value="PROKAR_LIPOPROTEIN"/>
    <property type="match status" value="1"/>
</dbReference>
<keyword evidence="1" id="KW-0732">Signal</keyword>
<proteinExistence type="predicted"/>
<organism evidence="2 3">
    <name type="scientific">Luteolibacter pohnpeiensis</name>
    <dbReference type="NCBI Taxonomy" id="454153"/>
    <lineage>
        <taxon>Bacteria</taxon>
        <taxon>Pseudomonadati</taxon>
        <taxon>Verrucomicrobiota</taxon>
        <taxon>Verrucomicrobiia</taxon>
        <taxon>Verrucomicrobiales</taxon>
        <taxon>Verrucomicrobiaceae</taxon>
        <taxon>Luteolibacter</taxon>
    </lineage>
</organism>
<accession>A0A934VQ90</accession>
<dbReference type="EMBL" id="JAENIJ010000006">
    <property type="protein sequence ID" value="MBK1881856.1"/>
    <property type="molecule type" value="Genomic_DNA"/>
</dbReference>
<reference evidence="2" key="1">
    <citation type="submission" date="2021-01" db="EMBL/GenBank/DDBJ databases">
        <title>Modified the classification status of verrucomicrobia.</title>
        <authorList>
            <person name="Feng X."/>
        </authorList>
    </citation>
    <scope>NUCLEOTIDE SEQUENCE</scope>
    <source>
        <strain evidence="2">KCTC 22041</strain>
    </source>
</reference>
<gene>
    <name evidence="2" type="ORF">JIN85_05490</name>
</gene>
<keyword evidence="3" id="KW-1185">Reference proteome</keyword>
<feature type="chain" id="PRO_5038081413" description="Lipoprotein" evidence="1">
    <location>
        <begin position="19"/>
        <end position="106"/>
    </location>
</feature>
<comment type="caution">
    <text evidence="2">The sequence shown here is derived from an EMBL/GenBank/DDBJ whole genome shotgun (WGS) entry which is preliminary data.</text>
</comment>
<evidence type="ECO:0008006" key="4">
    <source>
        <dbReference type="Google" id="ProtNLM"/>
    </source>
</evidence>
<name>A0A934VQ90_9BACT</name>
<evidence type="ECO:0000313" key="3">
    <source>
        <dbReference type="Proteomes" id="UP000603141"/>
    </source>
</evidence>
<sequence>MKLIKSTFLILVPTISLGLISCAPPTVGEQLLAQGGTGAHALGEKWNLGEQLVADGKSMRNKGEDMISDGQKLVSKAEARTNEGKKMQKEAETEAIQAGYLKNRGN</sequence>